<dbReference type="CDD" id="cd07040">
    <property type="entry name" value="HP"/>
    <property type="match status" value="1"/>
</dbReference>
<dbReference type="InterPro" id="IPR029033">
    <property type="entry name" value="His_PPase_superfam"/>
</dbReference>
<protein>
    <submittedName>
        <fullName evidence="1">Unannotated protein</fullName>
    </submittedName>
</protein>
<name>A0A6J6CMF2_9ZZZZ</name>
<organism evidence="1">
    <name type="scientific">freshwater metagenome</name>
    <dbReference type="NCBI Taxonomy" id="449393"/>
    <lineage>
        <taxon>unclassified sequences</taxon>
        <taxon>metagenomes</taxon>
        <taxon>ecological metagenomes</taxon>
    </lineage>
</organism>
<sequence length="180" mass="20505">MEGVIKLKYMFKSLILPTITLLLFTSALNAQKQRFIILRHAEKDTTVAGSQMMQADPPLNSKGQERAQSIVRKFKRYKISTIYSTNYNRTKSTVLPLANAMGLSINNYDPKQLKTFADELTTQANHSKTILVVGHSNTSPRLVNLLLGKDAYKDLDESVYNQYWVVKINGQRKYAKVILY</sequence>
<reference evidence="1" key="1">
    <citation type="submission" date="2020-05" db="EMBL/GenBank/DDBJ databases">
        <authorList>
            <person name="Chiriac C."/>
            <person name="Salcher M."/>
            <person name="Ghai R."/>
            <person name="Kavagutti S V."/>
        </authorList>
    </citation>
    <scope>NUCLEOTIDE SEQUENCE</scope>
</reference>
<dbReference type="AlphaFoldDB" id="A0A6J6CMF2"/>
<accession>A0A6J6CMF2</accession>
<dbReference type="InterPro" id="IPR013078">
    <property type="entry name" value="His_Pase_superF_clade-1"/>
</dbReference>
<dbReference type="Pfam" id="PF00300">
    <property type="entry name" value="His_Phos_1"/>
    <property type="match status" value="1"/>
</dbReference>
<dbReference type="EMBL" id="CAEZSP010000099">
    <property type="protein sequence ID" value="CAB4551519.1"/>
    <property type="molecule type" value="Genomic_DNA"/>
</dbReference>
<dbReference type="SUPFAM" id="SSF53254">
    <property type="entry name" value="Phosphoglycerate mutase-like"/>
    <property type="match status" value="1"/>
</dbReference>
<proteinExistence type="predicted"/>
<evidence type="ECO:0000313" key="1">
    <source>
        <dbReference type="EMBL" id="CAB4551519.1"/>
    </source>
</evidence>
<dbReference type="Gene3D" id="3.40.50.1240">
    <property type="entry name" value="Phosphoglycerate mutase-like"/>
    <property type="match status" value="1"/>
</dbReference>
<gene>
    <name evidence="1" type="ORF">UFOPK1440_01175</name>
</gene>